<dbReference type="PROSITE" id="PS50026">
    <property type="entry name" value="EGF_3"/>
    <property type="match status" value="1"/>
</dbReference>
<reference evidence="6" key="1">
    <citation type="submission" date="2015-01" db="EMBL/GenBank/DDBJ databases">
        <title>EvidentialGene: Evidence-directed Construction of Complete mRNA Transcriptomes without Genomes.</title>
        <authorList>
            <person name="Gilbert D.G."/>
        </authorList>
    </citation>
    <scope>NUCLEOTIDE SEQUENCE</scope>
</reference>
<dbReference type="OrthoDB" id="10055523at2759"/>
<evidence type="ECO:0000313" key="7">
    <source>
        <dbReference type="Ensembl" id="ENSFHEP00000011072.1"/>
    </source>
</evidence>
<feature type="region of interest" description="Disordered" evidence="2">
    <location>
        <begin position="386"/>
        <end position="424"/>
    </location>
</feature>
<feature type="transmembrane region" description="Helical" evidence="3">
    <location>
        <begin position="915"/>
        <end position="938"/>
    </location>
</feature>
<feature type="compositionally biased region" description="Polar residues" evidence="2">
    <location>
        <begin position="196"/>
        <end position="205"/>
    </location>
</feature>
<feature type="compositionally biased region" description="Polar residues" evidence="2">
    <location>
        <begin position="304"/>
        <end position="334"/>
    </location>
</feature>
<feature type="region of interest" description="Disordered" evidence="2">
    <location>
        <begin position="439"/>
        <end position="525"/>
    </location>
</feature>
<evidence type="ECO:0000313" key="6">
    <source>
        <dbReference type="EMBL" id="JAR66111.1"/>
    </source>
</evidence>
<dbReference type="Ensembl" id="ENSFHET00000017973.1">
    <property type="protein sequence ID" value="ENSFHEP00000011072.1"/>
    <property type="gene ID" value="ENSFHEG00000012458.1"/>
</dbReference>
<keyword evidence="3" id="KW-0472">Membrane</keyword>
<keyword evidence="4" id="KW-0732">Signal</keyword>
<feature type="signal peptide" evidence="4">
    <location>
        <begin position="1"/>
        <end position="19"/>
    </location>
</feature>
<dbReference type="GeneTree" id="ENSGT01100000263598"/>
<feature type="region of interest" description="Disordered" evidence="2">
    <location>
        <begin position="304"/>
        <end position="360"/>
    </location>
</feature>
<name>A0A146ZI98_FUNHE</name>
<feature type="compositionally biased region" description="Basic and acidic residues" evidence="2">
    <location>
        <begin position="225"/>
        <end position="240"/>
    </location>
</feature>
<dbReference type="AlphaFoldDB" id="A0A146ZI98"/>
<proteinExistence type="predicted"/>
<dbReference type="EMBL" id="GCES01020212">
    <property type="protein sequence ID" value="JAR66111.1"/>
    <property type="molecule type" value="Transcribed_RNA"/>
</dbReference>
<evidence type="ECO:0000256" key="3">
    <source>
        <dbReference type="SAM" id="Phobius"/>
    </source>
</evidence>
<accession>A0A146ZI98</accession>
<feature type="region of interest" description="Disordered" evidence="2">
    <location>
        <begin position="195"/>
        <end position="248"/>
    </location>
</feature>
<reference evidence="7" key="2">
    <citation type="submission" date="2025-05" db="UniProtKB">
        <authorList>
            <consortium name="Ensembl"/>
        </authorList>
    </citation>
    <scope>IDENTIFICATION</scope>
</reference>
<evidence type="ECO:0000256" key="1">
    <source>
        <dbReference type="PROSITE-ProRule" id="PRU00076"/>
    </source>
</evidence>
<keyword evidence="8" id="KW-1185">Reference proteome</keyword>
<dbReference type="InterPro" id="IPR000742">
    <property type="entry name" value="EGF"/>
</dbReference>
<dbReference type="GeneID" id="105940033"/>
<feature type="compositionally biased region" description="Polar residues" evidence="2">
    <location>
        <begin position="398"/>
        <end position="424"/>
    </location>
</feature>
<organism evidence="6">
    <name type="scientific">Fundulus heteroclitus</name>
    <name type="common">Killifish</name>
    <name type="synonym">Mummichog</name>
    <dbReference type="NCBI Taxonomy" id="8078"/>
    <lineage>
        <taxon>Eukaryota</taxon>
        <taxon>Metazoa</taxon>
        <taxon>Chordata</taxon>
        <taxon>Craniata</taxon>
        <taxon>Vertebrata</taxon>
        <taxon>Euteleostomi</taxon>
        <taxon>Actinopterygii</taxon>
        <taxon>Neopterygii</taxon>
        <taxon>Teleostei</taxon>
        <taxon>Neoteleostei</taxon>
        <taxon>Acanthomorphata</taxon>
        <taxon>Ovalentaria</taxon>
        <taxon>Atherinomorphae</taxon>
        <taxon>Cyprinodontiformes</taxon>
        <taxon>Fundulidae</taxon>
        <taxon>Fundulus</taxon>
    </lineage>
</organism>
<comment type="caution">
    <text evidence="1">Lacks conserved residue(s) required for the propagation of feature annotation.</text>
</comment>
<keyword evidence="1" id="KW-0245">EGF-like domain</keyword>
<feature type="compositionally biased region" description="Polar residues" evidence="2">
    <location>
        <begin position="440"/>
        <end position="454"/>
    </location>
</feature>
<feature type="domain" description="EGF-like" evidence="5">
    <location>
        <begin position="867"/>
        <end position="907"/>
    </location>
</feature>
<evidence type="ECO:0000256" key="2">
    <source>
        <dbReference type="SAM" id="MobiDB-lite"/>
    </source>
</evidence>
<keyword evidence="3" id="KW-0812">Transmembrane</keyword>
<evidence type="ECO:0000256" key="4">
    <source>
        <dbReference type="SAM" id="SignalP"/>
    </source>
</evidence>
<evidence type="ECO:0000259" key="5">
    <source>
        <dbReference type="PROSITE" id="PS50026"/>
    </source>
</evidence>
<sequence length="1107" mass="120197">MQLHACLLLFFFATDKTLALLPQPCGGNVTLDQEPEGHFNLTLPGLFNHTVSPIGQLYEENVALSNCSWVLGIPLGWTVLLQLKWIGSDSRISLRCVEEYQLSLSQGETALLSDCEENKAVLSWTGPGISSNLIQLAYRVQGDERHSSEGQSTYQQAQDLTGWTQTGATYESIATTAQEEVRGTEESRGHVLWSFGPQSVSSTSSQDEELLQPTSSQWGLPVAGRTDRETLPLPEEKRNNGADTSGAAHLADDPAAAITRPYIQPAVSTDTKSQTEQHAGLNQGQTETSWTDAKVSVSITTDLQRSASAQTLTETEDLVTQTDERTAMQTNQRLSSSSVNSSFPAMLTSDSNTSVDPHSGAVGQALDEAQARSGRFYSALTSITTSKHLKSSIKPPQYDSSNTQPTLSAPSSPQGSSRAPSPTTHVAEIPTAVGTVEAASLQQRTDQSDSSASDITAHRAGNVGSPKLENADGFPTAAPFLESDTSSHQNTEDWSHSMHSSSTLTQTSRIETQTSVGDVQRSGTNSYMTTNMTQTLFNQDGSIDTTGAAQTIKVHTSLATPAIRETHIPAFTQTLKSPFHSPTVSSTPSYVFLTQARLPVNTQMTFTSSTTESPVDKASMDPKTTSESTQTSRLPLPSSATVSPDKRFISTANTPLLLGKPDNGELKGTMSWQWSTSGTMKHNPPGGPTQAFHPTEQNHVGVSSSASTPTPNGSPTKSPIYYIVPNQPATIRVESIELLLQIVLEESRSSSSVGLEEDMMAWLETYLQRAPGFSKLLGVWSSGNAVQTLVVFKTSDALQWLSVSGPTSLLERTGLAQAVHQGKMFRSSRITNITVGGLQGDVCDWLLQCPSGYKCVPQPSSTNYSCSSVCRFDYCHHHGICTHHPGQLPVCRCLVGDDFWFMGQRCDMRMTRARLIGACLAILLIIAMVIGVLAFLAVRRYRTILIQAKVDQTRSSYRRFNHFDELSGRFWLRSWAGSADSLDNPAFMRSDELLHLRALDRPCCYHDDTLSLPSTCPSHGTRINTIYPHSSQYGWRGSGISVGDGVLDSGKASDLSVCSWPVEPIHWTPFPLLQQLASHRTPAVRVSRPRSYCEGMELVDLGKSWTA</sequence>
<evidence type="ECO:0000313" key="8">
    <source>
        <dbReference type="Proteomes" id="UP000265000"/>
    </source>
</evidence>
<keyword evidence="3" id="KW-1133">Transmembrane helix</keyword>
<feature type="region of interest" description="Disordered" evidence="2">
    <location>
        <begin position="267"/>
        <end position="288"/>
    </location>
</feature>
<feature type="compositionally biased region" description="Polar residues" evidence="2">
    <location>
        <begin position="695"/>
        <end position="715"/>
    </location>
</feature>
<dbReference type="Proteomes" id="UP000265000">
    <property type="component" value="Unplaced"/>
</dbReference>
<protein>
    <submittedName>
        <fullName evidence="7">Flocculation protein FLO11-like</fullName>
    </submittedName>
    <submittedName>
        <fullName evidence="6">Mucin-5AC</fullName>
    </submittedName>
</protein>
<feature type="region of interest" description="Disordered" evidence="2">
    <location>
        <begin position="605"/>
        <end position="645"/>
    </location>
</feature>
<feature type="compositionally biased region" description="Polar residues" evidence="2">
    <location>
        <begin position="497"/>
        <end position="525"/>
    </location>
</feature>
<feature type="region of interest" description="Disordered" evidence="2">
    <location>
        <begin position="676"/>
        <end position="715"/>
    </location>
</feature>
<feature type="chain" id="PRO_5044548999" evidence="4">
    <location>
        <begin position="20"/>
        <end position="1107"/>
    </location>
</feature>
<feature type="compositionally biased region" description="Polar residues" evidence="2">
    <location>
        <begin position="622"/>
        <end position="642"/>
    </location>
</feature>